<name>A0A080N3C1_9BIFI</name>
<evidence type="ECO:0000313" key="2">
    <source>
        <dbReference type="Proteomes" id="UP000028730"/>
    </source>
</evidence>
<keyword evidence="2" id="KW-1185">Reference proteome</keyword>
<organism evidence="1 2">
    <name type="scientific">Bifidobacterium bombi DSM 19703</name>
    <dbReference type="NCBI Taxonomy" id="1341695"/>
    <lineage>
        <taxon>Bacteria</taxon>
        <taxon>Bacillati</taxon>
        <taxon>Actinomycetota</taxon>
        <taxon>Actinomycetes</taxon>
        <taxon>Bifidobacteriales</taxon>
        <taxon>Bifidobacteriaceae</taxon>
        <taxon>Bifidobacterium</taxon>
    </lineage>
</organism>
<evidence type="ECO:0000313" key="1">
    <source>
        <dbReference type="EMBL" id="KFF31643.1"/>
    </source>
</evidence>
<protein>
    <submittedName>
        <fullName evidence="1">Uncharacterized protein</fullName>
    </submittedName>
</protein>
<dbReference type="EMBL" id="ATLK01000001">
    <property type="protein sequence ID" value="KFF31643.1"/>
    <property type="molecule type" value="Genomic_DNA"/>
</dbReference>
<proteinExistence type="predicted"/>
<accession>A0A080N3C1</accession>
<gene>
    <name evidence="1" type="ORF">BBOMB_1029</name>
</gene>
<dbReference type="eggNOG" id="ENOG5031TK5">
    <property type="taxonomic scope" value="Bacteria"/>
</dbReference>
<dbReference type="STRING" id="1341695.BBOMB_1029"/>
<dbReference type="AlphaFoldDB" id="A0A080N3C1"/>
<reference evidence="1 2" key="1">
    <citation type="journal article" date="2014" name="Appl. Environ. Microbiol.">
        <title>Genomic encyclopedia of type strains of the genus Bifidobacterium.</title>
        <authorList>
            <person name="Milani C."/>
            <person name="Lugli G.A."/>
            <person name="Duranti S."/>
            <person name="Turroni F."/>
            <person name="Bottacini F."/>
            <person name="Mangifesta M."/>
            <person name="Sanchez B."/>
            <person name="Viappiani A."/>
            <person name="Mancabelli L."/>
            <person name="Taminiau B."/>
            <person name="Delcenserie V."/>
            <person name="Barrangou R."/>
            <person name="Margolles A."/>
            <person name="van Sinderen D."/>
            <person name="Ventura M."/>
        </authorList>
    </citation>
    <scope>NUCLEOTIDE SEQUENCE [LARGE SCALE GENOMIC DNA]</scope>
    <source>
        <strain evidence="1 2">DSM 19703</strain>
    </source>
</reference>
<sequence length="291" mass="31703">MVTALGVAPDESGNGLDALTHRRIIQAGWHNTGVICGLEVCGVSGLRYRAESGVAVSGMAGDDGTVEAYWPGGLTIEQVTAGDGAYERIDSIYLVAHTGIPDNQVELHVVQGTPSAAPVPPEIPSGSLRLRDMLVPAGATSTSSSSPIGSVNYAIPYGASMGRLGYASNTQSLIQDWTPDRWWAQAATGFNLPTDRLVEVRFTFRAECDSDTTSCYARVRDSHQGDKILTDENDECLIPRIYYQRQTISWILELEAGWHNIIVDIKPNTNGPAFWWRGLRQVDVWDRGVIR</sequence>
<dbReference type="Proteomes" id="UP000028730">
    <property type="component" value="Unassembled WGS sequence"/>
</dbReference>
<comment type="caution">
    <text evidence="1">The sequence shown here is derived from an EMBL/GenBank/DDBJ whole genome shotgun (WGS) entry which is preliminary data.</text>
</comment>